<reference evidence="1" key="1">
    <citation type="submission" date="2023-07" db="EMBL/GenBank/DDBJ databases">
        <title>Sorghum-associated microbial communities from plants grown in Nebraska, USA.</title>
        <authorList>
            <person name="Schachtman D."/>
        </authorList>
    </citation>
    <scope>NUCLEOTIDE SEQUENCE</scope>
    <source>
        <strain evidence="1">3432</strain>
    </source>
</reference>
<protein>
    <recommendedName>
        <fullName evidence="3">Halovibrin HvnC</fullName>
    </recommendedName>
</protein>
<evidence type="ECO:0000313" key="1">
    <source>
        <dbReference type="EMBL" id="MDR6959478.1"/>
    </source>
</evidence>
<gene>
    <name evidence="1" type="ORF">J2W43_003475</name>
</gene>
<organism evidence="1 2">
    <name type="scientific">Pseudomonas brassicacearum</name>
    <dbReference type="NCBI Taxonomy" id="930166"/>
    <lineage>
        <taxon>Bacteria</taxon>
        <taxon>Pseudomonadati</taxon>
        <taxon>Pseudomonadota</taxon>
        <taxon>Gammaproteobacteria</taxon>
        <taxon>Pseudomonadales</taxon>
        <taxon>Pseudomonadaceae</taxon>
        <taxon>Pseudomonas</taxon>
    </lineage>
</organism>
<name>A0AAW8MCW4_9PSED</name>
<evidence type="ECO:0008006" key="3">
    <source>
        <dbReference type="Google" id="ProtNLM"/>
    </source>
</evidence>
<proteinExistence type="predicted"/>
<accession>A0AAW8MCW4</accession>
<comment type="caution">
    <text evidence="1">The sequence shown here is derived from an EMBL/GenBank/DDBJ whole genome shotgun (WGS) entry which is preliminary data.</text>
</comment>
<evidence type="ECO:0000313" key="2">
    <source>
        <dbReference type="Proteomes" id="UP001252613"/>
    </source>
</evidence>
<dbReference type="RefSeq" id="WP_310362754.1">
    <property type="nucleotide sequence ID" value="NZ_JAVDVC010000006.1"/>
</dbReference>
<dbReference type="AlphaFoldDB" id="A0AAW8MCW4"/>
<sequence>MKYLPFRRIGKALRQLMQGLVGLLLIGLMVTCTLLGTKPPEITRINGTEIIDGPGTAAYLSTLYHRNFPNCNRTESQPAFLCSGVTHRLTIKDPAEIYKVWDPSPISETNGGVSFSYMRADTNFSAFGGNYHNGYIIYPFLEAPAGKIQLMYMCSYPMDGWTQSRIQVCGPHADYPYHSHLCQYHNVTIAEQWVYVWTYPNPSAELNRQQCGFDVSDDRNTLAAPAFRESLRARALLAATHPNYAAQVFNEHNEIIIKTWAPGQPNNLPILAFFYIAGYSQGLAEARYNQRDFYRSTKPNIVIPIIRLTPAASLSQSASFAYVATDQVVTP</sequence>
<dbReference type="EMBL" id="JAVDVC010000006">
    <property type="protein sequence ID" value="MDR6959478.1"/>
    <property type="molecule type" value="Genomic_DNA"/>
</dbReference>
<dbReference type="Proteomes" id="UP001252613">
    <property type="component" value="Unassembled WGS sequence"/>
</dbReference>